<dbReference type="Proteomes" id="UP000297966">
    <property type="component" value="Unassembled WGS sequence"/>
</dbReference>
<accession>A0A4Y9M4F8</accession>
<dbReference type="CDD" id="cd05233">
    <property type="entry name" value="SDR_c"/>
    <property type="match status" value="1"/>
</dbReference>
<evidence type="ECO:0000256" key="2">
    <source>
        <dbReference type="SAM" id="MobiDB-lite"/>
    </source>
</evidence>
<evidence type="ECO:0000313" key="3">
    <source>
        <dbReference type="EMBL" id="TFV49927.1"/>
    </source>
</evidence>
<protein>
    <submittedName>
        <fullName evidence="3">SDR family oxidoreductase</fullName>
    </submittedName>
</protein>
<dbReference type="AlphaFoldDB" id="A0A4Y9M4F8"/>
<gene>
    <name evidence="3" type="ORF">E4K65_07125</name>
</gene>
<evidence type="ECO:0000313" key="4">
    <source>
        <dbReference type="Proteomes" id="UP000297966"/>
    </source>
</evidence>
<dbReference type="SUPFAM" id="SSF51735">
    <property type="entry name" value="NAD(P)-binding Rossmann-fold domains"/>
    <property type="match status" value="1"/>
</dbReference>
<dbReference type="OrthoDB" id="517007at2"/>
<comment type="caution">
    <text evidence="3">The sequence shown here is derived from an EMBL/GenBank/DDBJ whole genome shotgun (WGS) entry which is preliminary data.</text>
</comment>
<sequence length="326" mass="34359">MDDPPPGPARRSATGLPSENHSASLVPPRFFWEASVRRAAPQWCRDAIVASACGALNWLLPDPENAMSLFSTPFDPQRDTALVTGAGNGIGRAIAQALVGEGVRTVFADVSAERVSAAIGASERPERAVPWVGDLAELDACDALLAASHAALGQVTHFVHSASPPRREADHALAVDRRTWQEMHAVNLDAGFHLAREIAKRLIAAKRPGSFLFLTSLHAGTPRNLPHYSTAKAGMAMLVKELAKTFGRHGIRVNALVPGAIAAGGFVADASLARHIPLGRLGEAKDLAPMALTVLSNTLSAYVTGAAFVVDGGLSLTNWFDAPVLE</sequence>
<dbReference type="GO" id="GO:0030497">
    <property type="term" value="P:fatty acid elongation"/>
    <property type="evidence" value="ECO:0007669"/>
    <property type="project" value="TreeGrafter"/>
</dbReference>
<dbReference type="Gene3D" id="3.40.50.720">
    <property type="entry name" value="NAD(P)-binding Rossmann-like Domain"/>
    <property type="match status" value="1"/>
</dbReference>
<dbReference type="InterPro" id="IPR002347">
    <property type="entry name" value="SDR_fam"/>
</dbReference>
<dbReference type="Pfam" id="PF13561">
    <property type="entry name" value="adh_short_C2"/>
    <property type="match status" value="1"/>
</dbReference>
<dbReference type="EMBL" id="SPQT01000002">
    <property type="protein sequence ID" value="TFV49927.1"/>
    <property type="molecule type" value="Genomic_DNA"/>
</dbReference>
<reference evidence="3 4" key="1">
    <citation type="submission" date="2019-03" db="EMBL/GenBank/DDBJ databases">
        <title>Bradyrhizobium diversity isolated from nodules of Chamaecrista fasciculata.</title>
        <authorList>
            <person name="Klepa M.S."/>
            <person name="Urquiaga M.O."/>
            <person name="Hungria M."/>
            <person name="Delamuta J.R."/>
        </authorList>
    </citation>
    <scope>NUCLEOTIDE SEQUENCE [LARGE SCALE GENOMIC DNA]</scope>
    <source>
        <strain evidence="3 4">CNPSo 3448</strain>
    </source>
</reference>
<proteinExistence type="inferred from homology"/>
<name>A0A4Y9M4F8_9BRAD</name>
<dbReference type="FunFam" id="3.40.50.720:FF:000877">
    <property type="entry name" value="NAD(P)-dependent oxidoreductase"/>
    <property type="match status" value="1"/>
</dbReference>
<organism evidence="3 4">
    <name type="scientific">Bradyrhizobium niftali</name>
    <dbReference type="NCBI Taxonomy" id="2560055"/>
    <lineage>
        <taxon>Bacteria</taxon>
        <taxon>Pseudomonadati</taxon>
        <taxon>Pseudomonadota</taxon>
        <taxon>Alphaproteobacteria</taxon>
        <taxon>Hyphomicrobiales</taxon>
        <taxon>Nitrobacteraceae</taxon>
        <taxon>Bradyrhizobium</taxon>
    </lineage>
</organism>
<evidence type="ECO:0000256" key="1">
    <source>
        <dbReference type="ARBA" id="ARBA00006484"/>
    </source>
</evidence>
<feature type="region of interest" description="Disordered" evidence="2">
    <location>
        <begin position="1"/>
        <end position="21"/>
    </location>
</feature>
<dbReference type="PANTHER" id="PTHR42760:SF135">
    <property type="entry name" value="BLL7886 PROTEIN"/>
    <property type="match status" value="1"/>
</dbReference>
<dbReference type="PANTHER" id="PTHR42760">
    <property type="entry name" value="SHORT-CHAIN DEHYDROGENASES/REDUCTASES FAMILY MEMBER"/>
    <property type="match status" value="1"/>
</dbReference>
<dbReference type="GO" id="GO:0016616">
    <property type="term" value="F:oxidoreductase activity, acting on the CH-OH group of donors, NAD or NADP as acceptor"/>
    <property type="evidence" value="ECO:0007669"/>
    <property type="project" value="TreeGrafter"/>
</dbReference>
<dbReference type="InterPro" id="IPR036291">
    <property type="entry name" value="NAD(P)-bd_dom_sf"/>
</dbReference>
<keyword evidence="4" id="KW-1185">Reference proteome</keyword>
<comment type="similarity">
    <text evidence="1">Belongs to the short-chain dehydrogenases/reductases (SDR) family.</text>
</comment>
<dbReference type="PRINTS" id="PR00081">
    <property type="entry name" value="GDHRDH"/>
</dbReference>